<dbReference type="SUPFAM" id="SSF141868">
    <property type="entry name" value="EAL domain-like"/>
    <property type="match status" value="1"/>
</dbReference>
<dbReference type="SMART" id="SM00267">
    <property type="entry name" value="GGDEF"/>
    <property type="match status" value="1"/>
</dbReference>
<feature type="domain" description="PAS" evidence="1">
    <location>
        <begin position="46"/>
        <end position="115"/>
    </location>
</feature>
<feature type="domain" description="EAL" evidence="3">
    <location>
        <begin position="343"/>
        <end position="597"/>
    </location>
</feature>
<proteinExistence type="predicted"/>
<evidence type="ECO:0000313" key="6">
    <source>
        <dbReference type="Proteomes" id="UP001519343"/>
    </source>
</evidence>
<dbReference type="RefSeq" id="WP_209809757.1">
    <property type="nucleotide sequence ID" value="NZ_JAGGKT010000003.1"/>
</dbReference>
<dbReference type="EMBL" id="JAGGKT010000003">
    <property type="protein sequence ID" value="MBP1931674.1"/>
    <property type="molecule type" value="Genomic_DNA"/>
</dbReference>
<evidence type="ECO:0000259" key="4">
    <source>
        <dbReference type="PROSITE" id="PS50887"/>
    </source>
</evidence>
<dbReference type="SMART" id="SM00086">
    <property type="entry name" value="PAC"/>
    <property type="match status" value="1"/>
</dbReference>
<dbReference type="InterPro" id="IPR043128">
    <property type="entry name" value="Rev_trsase/Diguanyl_cyclase"/>
</dbReference>
<feature type="domain" description="GGDEF" evidence="4">
    <location>
        <begin position="202"/>
        <end position="334"/>
    </location>
</feature>
<dbReference type="Gene3D" id="3.30.70.270">
    <property type="match status" value="1"/>
</dbReference>
<gene>
    <name evidence="5" type="ORF">J2Z37_001675</name>
</gene>
<dbReference type="Pfam" id="PF00990">
    <property type="entry name" value="GGDEF"/>
    <property type="match status" value="1"/>
</dbReference>
<dbReference type="InterPro" id="IPR052155">
    <property type="entry name" value="Biofilm_reg_signaling"/>
</dbReference>
<dbReference type="CDD" id="cd00130">
    <property type="entry name" value="PAS"/>
    <property type="match status" value="1"/>
</dbReference>
<dbReference type="PANTHER" id="PTHR44757">
    <property type="entry name" value="DIGUANYLATE CYCLASE DGCP"/>
    <property type="match status" value="1"/>
</dbReference>
<dbReference type="InterPro" id="IPR001633">
    <property type="entry name" value="EAL_dom"/>
</dbReference>
<dbReference type="InterPro" id="IPR035965">
    <property type="entry name" value="PAS-like_dom_sf"/>
</dbReference>
<accession>A0ABS4GN56</accession>
<dbReference type="InterPro" id="IPR029787">
    <property type="entry name" value="Nucleotide_cyclase"/>
</dbReference>
<dbReference type="NCBIfam" id="TIGR00254">
    <property type="entry name" value="GGDEF"/>
    <property type="match status" value="1"/>
</dbReference>
<dbReference type="Gene3D" id="3.30.450.20">
    <property type="entry name" value="PAS domain"/>
    <property type="match status" value="1"/>
</dbReference>
<dbReference type="CDD" id="cd01949">
    <property type="entry name" value="GGDEF"/>
    <property type="match status" value="1"/>
</dbReference>
<dbReference type="InterPro" id="IPR000014">
    <property type="entry name" value="PAS"/>
</dbReference>
<dbReference type="InterPro" id="IPR000700">
    <property type="entry name" value="PAS-assoc_C"/>
</dbReference>
<dbReference type="InterPro" id="IPR000160">
    <property type="entry name" value="GGDEF_dom"/>
</dbReference>
<organism evidence="5 6">
    <name type="scientific">Ammoniphilus resinae</name>
    <dbReference type="NCBI Taxonomy" id="861532"/>
    <lineage>
        <taxon>Bacteria</taxon>
        <taxon>Bacillati</taxon>
        <taxon>Bacillota</taxon>
        <taxon>Bacilli</taxon>
        <taxon>Bacillales</taxon>
        <taxon>Paenibacillaceae</taxon>
        <taxon>Aneurinibacillus group</taxon>
        <taxon>Ammoniphilus</taxon>
    </lineage>
</organism>
<dbReference type="SUPFAM" id="SSF55785">
    <property type="entry name" value="PYP-like sensor domain (PAS domain)"/>
    <property type="match status" value="1"/>
</dbReference>
<sequence length="600" mass="68802">MRIIHKRNKFRRKTYKLKPEFGHIDPKQIHALISERKRAEEELWQSNQTLTALIQASPLAIVSFDHDGIVKTWNKAAERIFGWDESEAIGYPIPIFMEEKDDEFYNILGLMLQGRALTDVELRRRRKDGSFIDISLSITLLYDSKGDINGGMGIFTDITERKQAEEMIKYMAYHDSLTQLPNRNLFNERLKQALANAERNEANVAVLFIDLDRFKVINDSLGHAFGDLLLKSVSHRLQGCLREYDTIARQGGDEFTVILYDCSQESAKIVAERMISELAYPFVLNNHEVTISPSIGISLYPIDGTNPDTLIRNADRAMYQAKDQGKNNYQFYEKDMEAQYTKRLKLENDLRKALARKEFVLYYQPQVDIRNHEVIGVEALIRWNHPETGFISPAEFIPLAEETGLIVPIGEWVLYTACLQNKAWQDAGFNPMRMSVNLSARQFRQADIDVLVARVLKETGLDPQYLDLEITENMSMFDVDMTTEILQKLKRLGVSISIDDFGTGYSSLNYLKRFPIDSLKIDQSFVHDIHSDTDDAAIVKAILAMAHSLDLKVVAEGVETERQLSFLKEQRCDQAQGYYFNRPLSAEHLESMLMKQGAEV</sequence>
<evidence type="ECO:0000313" key="5">
    <source>
        <dbReference type="EMBL" id="MBP1931674.1"/>
    </source>
</evidence>
<keyword evidence="6" id="KW-1185">Reference proteome</keyword>
<dbReference type="SMART" id="SM00052">
    <property type="entry name" value="EAL"/>
    <property type="match status" value="1"/>
</dbReference>
<dbReference type="CDD" id="cd01948">
    <property type="entry name" value="EAL"/>
    <property type="match status" value="1"/>
</dbReference>
<comment type="caution">
    <text evidence="5">The sequence shown here is derived from an EMBL/GenBank/DDBJ whole genome shotgun (WGS) entry which is preliminary data.</text>
</comment>
<dbReference type="PROSITE" id="PS50887">
    <property type="entry name" value="GGDEF"/>
    <property type="match status" value="1"/>
</dbReference>
<dbReference type="SUPFAM" id="SSF55073">
    <property type="entry name" value="Nucleotide cyclase"/>
    <property type="match status" value="1"/>
</dbReference>
<dbReference type="InterPro" id="IPR013767">
    <property type="entry name" value="PAS_fold"/>
</dbReference>
<dbReference type="PROSITE" id="PS50113">
    <property type="entry name" value="PAC"/>
    <property type="match status" value="1"/>
</dbReference>
<evidence type="ECO:0000259" key="3">
    <source>
        <dbReference type="PROSITE" id="PS50883"/>
    </source>
</evidence>
<dbReference type="NCBIfam" id="TIGR00229">
    <property type="entry name" value="sensory_box"/>
    <property type="match status" value="1"/>
</dbReference>
<dbReference type="Pfam" id="PF00563">
    <property type="entry name" value="EAL"/>
    <property type="match status" value="1"/>
</dbReference>
<evidence type="ECO:0000259" key="2">
    <source>
        <dbReference type="PROSITE" id="PS50113"/>
    </source>
</evidence>
<dbReference type="PROSITE" id="PS50883">
    <property type="entry name" value="EAL"/>
    <property type="match status" value="1"/>
</dbReference>
<dbReference type="Pfam" id="PF00989">
    <property type="entry name" value="PAS"/>
    <property type="match status" value="1"/>
</dbReference>
<name>A0ABS4GN56_9BACL</name>
<dbReference type="SMART" id="SM00091">
    <property type="entry name" value="PAS"/>
    <property type="match status" value="1"/>
</dbReference>
<evidence type="ECO:0000259" key="1">
    <source>
        <dbReference type="PROSITE" id="PS50112"/>
    </source>
</evidence>
<dbReference type="Proteomes" id="UP001519343">
    <property type="component" value="Unassembled WGS sequence"/>
</dbReference>
<dbReference type="InterPro" id="IPR001610">
    <property type="entry name" value="PAC"/>
</dbReference>
<feature type="domain" description="PAC" evidence="2">
    <location>
        <begin position="118"/>
        <end position="170"/>
    </location>
</feature>
<dbReference type="PROSITE" id="PS50112">
    <property type="entry name" value="PAS"/>
    <property type="match status" value="1"/>
</dbReference>
<dbReference type="Gene3D" id="3.20.20.450">
    <property type="entry name" value="EAL domain"/>
    <property type="match status" value="1"/>
</dbReference>
<protein>
    <submittedName>
        <fullName evidence="5">Diguanylate cyclase (GGDEF)-like protein/PAS domain S-box-containing protein</fullName>
    </submittedName>
</protein>
<dbReference type="PANTHER" id="PTHR44757:SF2">
    <property type="entry name" value="BIOFILM ARCHITECTURE MAINTENANCE PROTEIN MBAA"/>
    <property type="match status" value="1"/>
</dbReference>
<dbReference type="InterPro" id="IPR035919">
    <property type="entry name" value="EAL_sf"/>
</dbReference>
<reference evidence="5 6" key="1">
    <citation type="submission" date="2021-03" db="EMBL/GenBank/DDBJ databases">
        <title>Genomic Encyclopedia of Type Strains, Phase IV (KMG-IV): sequencing the most valuable type-strain genomes for metagenomic binning, comparative biology and taxonomic classification.</title>
        <authorList>
            <person name="Goeker M."/>
        </authorList>
    </citation>
    <scope>NUCLEOTIDE SEQUENCE [LARGE SCALE GENOMIC DNA]</scope>
    <source>
        <strain evidence="5 6">DSM 24738</strain>
    </source>
</reference>